<evidence type="ECO:0000313" key="13">
    <source>
        <dbReference type="Proteomes" id="UP000740926"/>
    </source>
</evidence>
<dbReference type="InterPro" id="IPR011989">
    <property type="entry name" value="ARM-like"/>
</dbReference>
<evidence type="ECO:0000256" key="5">
    <source>
        <dbReference type="ARBA" id="ARBA00060736"/>
    </source>
</evidence>
<dbReference type="InterPro" id="IPR004827">
    <property type="entry name" value="bZIP"/>
</dbReference>
<feature type="repeat" description="Pumilio" evidence="7">
    <location>
        <begin position="378"/>
        <end position="413"/>
    </location>
</feature>
<dbReference type="Proteomes" id="UP000740926">
    <property type="component" value="Unassembled WGS sequence"/>
</dbReference>
<evidence type="ECO:0000259" key="10">
    <source>
        <dbReference type="PROSITE" id="PS50217"/>
    </source>
</evidence>
<evidence type="ECO:0000256" key="9">
    <source>
        <dbReference type="SAM" id="MobiDB-lite"/>
    </source>
</evidence>
<feature type="coiled-coil region" evidence="8">
    <location>
        <begin position="620"/>
        <end position="654"/>
    </location>
</feature>
<dbReference type="Gene3D" id="1.25.10.10">
    <property type="entry name" value="Leucine-rich Repeat Variant"/>
    <property type="match status" value="1"/>
</dbReference>
<evidence type="ECO:0000256" key="3">
    <source>
        <dbReference type="ARBA" id="ARBA00022737"/>
    </source>
</evidence>
<dbReference type="InterPro" id="IPR001313">
    <property type="entry name" value="Pumilio_RNA-bd_rpt"/>
</dbReference>
<feature type="domain" description="PUM-HD" evidence="11">
    <location>
        <begin position="178"/>
        <end position="518"/>
    </location>
</feature>
<comment type="similarity">
    <text evidence="5">Belongs to the PUF3 family.</text>
</comment>
<reference evidence="12 13" key="1">
    <citation type="journal article" date="2020" name="Microb. Genom.">
        <title>Genetic diversity of clinical and environmental Mucorales isolates obtained from an investigation of mucormycosis cases among solid organ transplant recipients.</title>
        <authorList>
            <person name="Nguyen M.H."/>
            <person name="Kaul D."/>
            <person name="Muto C."/>
            <person name="Cheng S.J."/>
            <person name="Richter R.A."/>
            <person name="Bruno V.M."/>
            <person name="Liu G."/>
            <person name="Beyhan S."/>
            <person name="Sundermann A.J."/>
            <person name="Mounaud S."/>
            <person name="Pasculle A.W."/>
            <person name="Nierman W.C."/>
            <person name="Driscoll E."/>
            <person name="Cumbie R."/>
            <person name="Clancy C.J."/>
            <person name="Dupont C.L."/>
        </authorList>
    </citation>
    <scope>NUCLEOTIDE SEQUENCE [LARGE SCALE GENOMIC DNA]</scope>
    <source>
        <strain evidence="12 13">GL24</strain>
    </source>
</reference>
<dbReference type="Gene3D" id="1.20.5.170">
    <property type="match status" value="1"/>
</dbReference>
<evidence type="ECO:0000256" key="6">
    <source>
        <dbReference type="ARBA" id="ARBA00081811"/>
    </source>
</evidence>
<name>A0A9P6YUN0_9FUNG</name>
<dbReference type="GO" id="GO:0003730">
    <property type="term" value="F:mRNA 3'-UTR binding"/>
    <property type="evidence" value="ECO:0007669"/>
    <property type="project" value="TreeGrafter"/>
</dbReference>
<dbReference type="PROSITE" id="PS50217">
    <property type="entry name" value="BZIP"/>
    <property type="match status" value="1"/>
</dbReference>
<keyword evidence="3" id="KW-0677">Repeat</keyword>
<keyword evidence="8" id="KW-0175">Coiled coil</keyword>
<feature type="repeat" description="Pumilio" evidence="7">
    <location>
        <begin position="234"/>
        <end position="269"/>
    </location>
</feature>
<dbReference type="PANTHER" id="PTHR12537">
    <property type="entry name" value="RNA BINDING PROTEIN PUMILIO-RELATED"/>
    <property type="match status" value="1"/>
</dbReference>
<feature type="repeat" description="Pumilio" evidence="7">
    <location>
        <begin position="450"/>
        <end position="492"/>
    </location>
</feature>
<dbReference type="PROSITE" id="PS50302">
    <property type="entry name" value="PUM"/>
    <property type="match status" value="7"/>
</dbReference>
<feature type="compositionally biased region" description="Low complexity" evidence="9">
    <location>
        <begin position="23"/>
        <end position="33"/>
    </location>
</feature>
<evidence type="ECO:0000259" key="11">
    <source>
        <dbReference type="PROSITE" id="PS50303"/>
    </source>
</evidence>
<dbReference type="FunFam" id="1.25.10.10:FF:000004">
    <property type="entry name" value="Pumilio homolog 1 isoform 2"/>
    <property type="match status" value="1"/>
</dbReference>
<evidence type="ECO:0000256" key="8">
    <source>
        <dbReference type="SAM" id="Coils"/>
    </source>
</evidence>
<gene>
    <name evidence="12" type="ORF">G6F50_010647</name>
</gene>
<feature type="repeat" description="Pumilio" evidence="7">
    <location>
        <begin position="270"/>
        <end position="305"/>
    </location>
</feature>
<organism evidence="12 13">
    <name type="scientific">Rhizopus delemar</name>
    <dbReference type="NCBI Taxonomy" id="936053"/>
    <lineage>
        <taxon>Eukaryota</taxon>
        <taxon>Fungi</taxon>
        <taxon>Fungi incertae sedis</taxon>
        <taxon>Mucoromycota</taxon>
        <taxon>Mucoromycotina</taxon>
        <taxon>Mucoromycetes</taxon>
        <taxon>Mucorales</taxon>
        <taxon>Mucorineae</taxon>
        <taxon>Rhizopodaceae</taxon>
        <taxon>Rhizopus</taxon>
    </lineage>
</organism>
<accession>A0A9P6YUN0</accession>
<dbReference type="InterPro" id="IPR033712">
    <property type="entry name" value="Pumilio_RNA-bd"/>
</dbReference>
<feature type="repeat" description="Pumilio" evidence="7">
    <location>
        <begin position="414"/>
        <end position="449"/>
    </location>
</feature>
<dbReference type="InterPro" id="IPR046347">
    <property type="entry name" value="bZIP_sf"/>
</dbReference>
<dbReference type="GO" id="GO:0003700">
    <property type="term" value="F:DNA-binding transcription factor activity"/>
    <property type="evidence" value="ECO:0007669"/>
    <property type="project" value="InterPro"/>
</dbReference>
<feature type="compositionally biased region" description="Low complexity" evidence="9">
    <location>
        <begin position="104"/>
        <end position="115"/>
    </location>
</feature>
<dbReference type="GO" id="GO:0005737">
    <property type="term" value="C:cytoplasm"/>
    <property type="evidence" value="ECO:0007669"/>
    <property type="project" value="UniProtKB-SubCell"/>
</dbReference>
<dbReference type="PANTHER" id="PTHR12537:SF12">
    <property type="entry name" value="MATERNAL PROTEIN PUMILIO"/>
    <property type="match status" value="1"/>
</dbReference>
<dbReference type="EMBL" id="JAANIU010002408">
    <property type="protein sequence ID" value="KAG1564829.1"/>
    <property type="molecule type" value="Genomic_DNA"/>
</dbReference>
<keyword evidence="2" id="KW-0963">Cytoplasm</keyword>
<dbReference type="PROSITE" id="PS50303">
    <property type="entry name" value="PUM_HD"/>
    <property type="match status" value="1"/>
</dbReference>
<keyword evidence="13" id="KW-1185">Reference proteome</keyword>
<dbReference type="CDD" id="cd07920">
    <property type="entry name" value="Pumilio"/>
    <property type="match status" value="1"/>
</dbReference>
<protein>
    <recommendedName>
        <fullName evidence="6">Pumilio homology domain family member 3</fullName>
    </recommendedName>
</protein>
<dbReference type="SMART" id="SM00025">
    <property type="entry name" value="Pumilio"/>
    <property type="match status" value="8"/>
</dbReference>
<dbReference type="InterPro" id="IPR016024">
    <property type="entry name" value="ARM-type_fold"/>
</dbReference>
<evidence type="ECO:0000256" key="1">
    <source>
        <dbReference type="ARBA" id="ARBA00004496"/>
    </source>
</evidence>
<dbReference type="GO" id="GO:0000288">
    <property type="term" value="P:nuclear-transcribed mRNA catabolic process, deadenylation-dependent decay"/>
    <property type="evidence" value="ECO:0007669"/>
    <property type="project" value="TreeGrafter"/>
</dbReference>
<dbReference type="Pfam" id="PF07716">
    <property type="entry name" value="bZIP_2"/>
    <property type="match status" value="1"/>
</dbReference>
<dbReference type="Pfam" id="PF00806">
    <property type="entry name" value="PUF"/>
    <property type="match status" value="8"/>
</dbReference>
<feature type="repeat" description="Pumilio" evidence="7">
    <location>
        <begin position="198"/>
        <end position="233"/>
    </location>
</feature>
<dbReference type="InterPro" id="IPR033133">
    <property type="entry name" value="PUM-HD"/>
</dbReference>
<dbReference type="AlphaFoldDB" id="A0A9P6YUN0"/>
<comment type="caution">
    <text evidence="12">The sequence shown here is derived from an EMBL/GenBank/DDBJ whole genome shotgun (WGS) entry which is preliminary data.</text>
</comment>
<feature type="repeat" description="Pumilio" evidence="7">
    <location>
        <begin position="341"/>
        <end position="377"/>
    </location>
</feature>
<dbReference type="SUPFAM" id="SSF48371">
    <property type="entry name" value="ARM repeat"/>
    <property type="match status" value="1"/>
</dbReference>
<dbReference type="CDD" id="cd14705">
    <property type="entry name" value="bZIP_Zip1"/>
    <property type="match status" value="1"/>
</dbReference>
<comment type="subcellular location">
    <subcellularLocation>
        <location evidence="1">Cytoplasm</location>
    </subcellularLocation>
</comment>
<proteinExistence type="inferred from homology"/>
<dbReference type="SUPFAM" id="SSF57959">
    <property type="entry name" value="Leucine zipper domain"/>
    <property type="match status" value="1"/>
</dbReference>
<feature type="domain" description="BZIP" evidence="10">
    <location>
        <begin position="601"/>
        <end position="658"/>
    </location>
</feature>
<evidence type="ECO:0000256" key="2">
    <source>
        <dbReference type="ARBA" id="ARBA00022490"/>
    </source>
</evidence>
<evidence type="ECO:0000313" key="12">
    <source>
        <dbReference type="EMBL" id="KAG1564829.1"/>
    </source>
</evidence>
<evidence type="ECO:0000256" key="7">
    <source>
        <dbReference type="PROSITE-ProRule" id="PRU00317"/>
    </source>
</evidence>
<keyword evidence="4" id="KW-0694">RNA-binding</keyword>
<dbReference type="PROSITE" id="PS00036">
    <property type="entry name" value="BZIP_BASIC"/>
    <property type="match status" value="1"/>
</dbReference>
<feature type="region of interest" description="Disordered" evidence="9">
    <location>
        <begin position="1"/>
        <end position="33"/>
    </location>
</feature>
<feature type="region of interest" description="Disordered" evidence="9">
    <location>
        <begin position="104"/>
        <end position="124"/>
    </location>
</feature>
<evidence type="ECO:0000256" key="4">
    <source>
        <dbReference type="ARBA" id="ARBA00022884"/>
    </source>
</evidence>
<sequence>MSPPIRSNYPSPVPRANSTPPTNQHHLNHQQQQMDQLVNGMSSVNMNDKYQHDVLLKRNLQQQQQRYYQWMNHQQQQQQHVGDNWSSLDTMPWETDMTRSYNSPNYYNSQSLPTTPTLPPAANPMLLANNDRLLLQLQSRQRQILLQQEQILLLREQMLRQQQQQRTRPHEPLTDIIIRSPLLEEFRTNKTKKLTLRDITGHAVEFSGDQHGSRFIQQKLETASSEEKQMVFEEILPNALQLMTDVFGNYVIQKFFEHGSQAQKTVLAKHMETHVVSLSLQMYGCRVVQKALEYVLTDQQAALVRELDGCVLKCVKDQNGNHVVQKAIERVPAHHVQFIIDILHGQVYHLATHPYGCRVIQRVFEHCPKEQTIHLLEELNRNTSQLVQDQYGNYVIQHILEHGEAKDKALVISKVKGHVLQLSKHKFASNVVEKCVAYGNPQDRQELIEEVLLTRPDGTYPLMSMMKDQYANYVVQKMLDVVDGSQRDLLIAKIKPHLQGLKKYTYGKHLIHTLNLLEDPSVDISENTLGEEELALWANAQFTFDVQPGSEAKLFNDQDFYAPIAPAPIVSNHKVISSSVPMPSKKKQTARLKDAIVEDDKRKRNTAASARFRLKKKMREQTLKQQTEEMEMKARQLEERVKDLEREAAWLRALVLEKNATTFLK</sequence>